<protein>
    <submittedName>
        <fullName evidence="3">Uncharacterized protein</fullName>
    </submittedName>
</protein>
<dbReference type="OrthoDB" id="5814520at2759"/>
<feature type="compositionally biased region" description="Low complexity" evidence="1">
    <location>
        <begin position="249"/>
        <end position="263"/>
    </location>
</feature>
<dbReference type="EMBL" id="PDUG01000003">
    <property type="protein sequence ID" value="PIC41100.1"/>
    <property type="molecule type" value="Genomic_DNA"/>
</dbReference>
<dbReference type="SUPFAM" id="SSF81321">
    <property type="entry name" value="Family A G protein-coupled receptor-like"/>
    <property type="match status" value="1"/>
</dbReference>
<keyword evidence="2" id="KW-1133">Transmembrane helix</keyword>
<feature type="compositionally biased region" description="Polar residues" evidence="1">
    <location>
        <begin position="279"/>
        <end position="303"/>
    </location>
</feature>
<sequence length="303" mass="34238">MSTMSEQDNMETAIELPMPRREPTVIQRIFNGMVFWFLAFTSETALAFYVLLHWLLGCVVHIVISDAEKESGRKNGENGSFFTFIYFMTTLVAFLSLMSHVSGLLIPLFAFCTTGALMIFALINLSSLETPESQEFFKNLCFKSNVTTVYFDMMEAHPTATVIKSWAIFVFFLITCAAILFQFARNEEYLRRPQPLFHHHHGPIGFYPGMMIPREMPIGATNPDEPPRYSTLEPIASPPKPRTTNAEATVTPCSSSTVTTSPPRYSYWERTFGRRAGGQRTTSQSSDVSSPNREFSTRVAKNQ</sequence>
<keyword evidence="2" id="KW-0812">Transmembrane</keyword>
<dbReference type="AlphaFoldDB" id="A0A2G5UNL9"/>
<keyword evidence="4" id="KW-1185">Reference proteome</keyword>
<feature type="region of interest" description="Disordered" evidence="1">
    <location>
        <begin position="235"/>
        <end position="303"/>
    </location>
</feature>
<evidence type="ECO:0000256" key="2">
    <source>
        <dbReference type="SAM" id="Phobius"/>
    </source>
</evidence>
<feature type="transmembrane region" description="Helical" evidence="2">
    <location>
        <begin position="104"/>
        <end position="123"/>
    </location>
</feature>
<evidence type="ECO:0000256" key="1">
    <source>
        <dbReference type="SAM" id="MobiDB-lite"/>
    </source>
</evidence>
<name>A0A2G5UNL9_9PELO</name>
<proteinExistence type="predicted"/>
<feature type="transmembrane region" description="Helical" evidence="2">
    <location>
        <begin position="163"/>
        <end position="184"/>
    </location>
</feature>
<reference evidence="4" key="1">
    <citation type="submission" date="2017-10" db="EMBL/GenBank/DDBJ databases">
        <title>Rapid genome shrinkage in a self-fertile nematode reveals novel sperm competition proteins.</title>
        <authorList>
            <person name="Yin D."/>
            <person name="Schwarz E.M."/>
            <person name="Thomas C.G."/>
            <person name="Felde R.L."/>
            <person name="Korf I.F."/>
            <person name="Cutter A.D."/>
            <person name="Schartner C.M."/>
            <person name="Ralston E.J."/>
            <person name="Meyer B.J."/>
            <person name="Haag E.S."/>
        </authorList>
    </citation>
    <scope>NUCLEOTIDE SEQUENCE [LARGE SCALE GENOMIC DNA]</scope>
    <source>
        <strain evidence="4">JU1422</strain>
    </source>
</reference>
<organism evidence="3 4">
    <name type="scientific">Caenorhabditis nigoni</name>
    <dbReference type="NCBI Taxonomy" id="1611254"/>
    <lineage>
        <taxon>Eukaryota</taxon>
        <taxon>Metazoa</taxon>
        <taxon>Ecdysozoa</taxon>
        <taxon>Nematoda</taxon>
        <taxon>Chromadorea</taxon>
        <taxon>Rhabditida</taxon>
        <taxon>Rhabditina</taxon>
        <taxon>Rhabditomorpha</taxon>
        <taxon>Rhabditoidea</taxon>
        <taxon>Rhabditidae</taxon>
        <taxon>Peloderinae</taxon>
        <taxon>Caenorhabditis</taxon>
    </lineage>
</organism>
<feature type="transmembrane region" description="Helical" evidence="2">
    <location>
        <begin position="79"/>
        <end position="97"/>
    </location>
</feature>
<evidence type="ECO:0000313" key="3">
    <source>
        <dbReference type="EMBL" id="PIC41100.1"/>
    </source>
</evidence>
<evidence type="ECO:0000313" key="4">
    <source>
        <dbReference type="Proteomes" id="UP000230233"/>
    </source>
</evidence>
<accession>A0A2G5UNL9</accession>
<gene>
    <name evidence="3" type="primary">Cni-Y116A8C.23</name>
    <name evidence="3" type="synonym">Cnig_chr_III.g8634</name>
    <name evidence="3" type="ORF">B9Z55_008634</name>
</gene>
<keyword evidence="2" id="KW-0472">Membrane</keyword>
<comment type="caution">
    <text evidence="3">The sequence shown here is derived from an EMBL/GenBank/DDBJ whole genome shotgun (WGS) entry which is preliminary data.</text>
</comment>
<dbReference type="Proteomes" id="UP000230233">
    <property type="component" value="Chromosome III"/>
</dbReference>
<feature type="transmembrane region" description="Helical" evidence="2">
    <location>
        <begin position="34"/>
        <end position="64"/>
    </location>
</feature>